<evidence type="ECO:0000313" key="4">
    <source>
        <dbReference type="Proteomes" id="UP000217758"/>
    </source>
</evidence>
<dbReference type="RefSeq" id="WP_128833479.1">
    <property type="nucleotide sequence ID" value="NZ_AP014612.1"/>
</dbReference>
<dbReference type="KEGG" id="strg:SRT_13310"/>
<dbReference type="GO" id="GO:0003677">
    <property type="term" value="F:DNA binding"/>
    <property type="evidence" value="ECO:0007669"/>
    <property type="project" value="UniProtKB-KW"/>
</dbReference>
<sequence length="296" mass="33278">MIMTFETRLRDYRKQLGLSQEKLAEELHISRQAITKWESGAGTPDIVNLMALSDFFQVSIDQLLFGKEANQQSKDFIYESSTEYDIDGEKDFDIQLGGANQVSLQAVESEKVKVKLLSNTLNQLEEHFKIKIDDVKNKIDIDLKKSGDMTEAIAKENLRIAVFLPEKYLGKIELAVNCSELILTNICCHRFELSGKVSTITVDGGVGEMEFDSNLDMFIDILSHQGEIALNQLSATSKIQVPKDYLFQAVKKGLVTKISYEENGKASDDFSLQDCENVLELNGFKSELVISRNLSN</sequence>
<dbReference type="Proteomes" id="UP000217758">
    <property type="component" value="Chromosome"/>
</dbReference>
<evidence type="ECO:0000313" key="3">
    <source>
        <dbReference type="EMBL" id="BAQ24592.1"/>
    </source>
</evidence>
<protein>
    <submittedName>
        <fullName evidence="3">Transcriptional regulator</fullName>
    </submittedName>
</protein>
<dbReference type="Gene3D" id="1.10.260.40">
    <property type="entry name" value="lambda repressor-like DNA-binding domains"/>
    <property type="match status" value="1"/>
</dbReference>
<dbReference type="SMART" id="SM00530">
    <property type="entry name" value="HTH_XRE"/>
    <property type="match status" value="1"/>
</dbReference>
<evidence type="ECO:0000259" key="2">
    <source>
        <dbReference type="PROSITE" id="PS50943"/>
    </source>
</evidence>
<dbReference type="PROSITE" id="PS50943">
    <property type="entry name" value="HTH_CROC1"/>
    <property type="match status" value="1"/>
</dbReference>
<dbReference type="PANTHER" id="PTHR46558">
    <property type="entry name" value="TRACRIPTIONAL REGULATORY PROTEIN-RELATED-RELATED"/>
    <property type="match status" value="1"/>
</dbReference>
<dbReference type="AlphaFoldDB" id="A0A1L7LKM8"/>
<proteinExistence type="predicted"/>
<name>A0A1L7LKM8_9STRE</name>
<organism evidence="3 4">
    <name type="scientific">Streptococcus troglodytae</name>
    <dbReference type="NCBI Taxonomy" id="1111760"/>
    <lineage>
        <taxon>Bacteria</taxon>
        <taxon>Bacillati</taxon>
        <taxon>Bacillota</taxon>
        <taxon>Bacilli</taxon>
        <taxon>Lactobacillales</taxon>
        <taxon>Streptococcaceae</taxon>
        <taxon>Streptococcus</taxon>
    </lineage>
</organism>
<dbReference type="CDD" id="cd00093">
    <property type="entry name" value="HTH_XRE"/>
    <property type="match status" value="1"/>
</dbReference>
<gene>
    <name evidence="3" type="ORF">SRT_13310</name>
</gene>
<dbReference type="SUPFAM" id="SSF47413">
    <property type="entry name" value="lambda repressor-like DNA-binding domains"/>
    <property type="match status" value="1"/>
</dbReference>
<dbReference type="InterPro" id="IPR001387">
    <property type="entry name" value="Cro/C1-type_HTH"/>
</dbReference>
<dbReference type="Pfam" id="PF01381">
    <property type="entry name" value="HTH_3"/>
    <property type="match status" value="1"/>
</dbReference>
<accession>A0A1L7LKM8</accession>
<feature type="domain" description="HTH cro/C1-type" evidence="2">
    <location>
        <begin position="9"/>
        <end position="63"/>
    </location>
</feature>
<reference evidence="3 4" key="1">
    <citation type="journal article" date="2016" name="Microbiol. Immunol.">
        <title>Complete genome sequence of Streptococcus troglodytae TKU31 isolated from the oral cavity of a chimpanzee (Pan troglodytes).</title>
        <authorList>
            <person name="Okamoto M."/>
            <person name="Naito M."/>
            <person name="Miyanohara M."/>
            <person name="Imai S."/>
            <person name="Nomura Y."/>
            <person name="Saito W."/>
            <person name="Momoi Y."/>
            <person name="Takada K."/>
            <person name="Miyabe-Nishiwaki T."/>
            <person name="Tomonaga M."/>
            <person name="Hanada N."/>
        </authorList>
    </citation>
    <scope>NUCLEOTIDE SEQUENCE [LARGE SCALE GENOMIC DNA]</scope>
    <source>
        <strain evidence="4">TKU 31</strain>
    </source>
</reference>
<dbReference type="PANTHER" id="PTHR46558:SF4">
    <property type="entry name" value="DNA-BIDING PHAGE PROTEIN"/>
    <property type="match status" value="1"/>
</dbReference>
<keyword evidence="4" id="KW-1185">Reference proteome</keyword>
<dbReference type="InterPro" id="IPR010982">
    <property type="entry name" value="Lambda_DNA-bd_dom_sf"/>
</dbReference>
<evidence type="ECO:0000256" key="1">
    <source>
        <dbReference type="ARBA" id="ARBA00023125"/>
    </source>
</evidence>
<keyword evidence="1" id="KW-0238">DNA-binding</keyword>
<dbReference type="EMBL" id="AP014612">
    <property type="protein sequence ID" value="BAQ24592.1"/>
    <property type="molecule type" value="Genomic_DNA"/>
</dbReference>